<dbReference type="EMBL" id="CAJFDI010000006">
    <property type="protein sequence ID" value="CAD5233719.1"/>
    <property type="molecule type" value="Genomic_DNA"/>
</dbReference>
<keyword evidence="6" id="KW-1185">Reference proteome</keyword>
<keyword evidence="2" id="KW-0732">Signal</keyword>
<evidence type="ECO:0000313" key="7">
    <source>
        <dbReference type="WBParaSite" id="BXY_0096600.1"/>
    </source>
</evidence>
<dbReference type="SMR" id="A0A1I7RJT4"/>
<reference evidence="4" key="2">
    <citation type="submission" date="2020-08" db="EMBL/GenBank/DDBJ databases">
        <authorList>
            <person name="Kikuchi T."/>
        </authorList>
    </citation>
    <scope>NUCLEOTIDE SEQUENCE</scope>
    <source>
        <strain evidence="3">Ka4C1</strain>
    </source>
</reference>
<sequence>MLFYFPNFLLLWSVKADDCTVEKFQAPYDDVNVSFSPLTMTAAAGYSSLTLAVEDETQKGVLNVGASNNTLTIHAGPCTAIIEVVIVHDGHKHITLVNTNYKPIYFNDPTFNIEFHDERININKYGQRNWDVPCDKVFLTSRSDSGNAFVKTLLLELIAEERDENVTMSFEDAHSLNSYQIMEDCGWEWTDIFEQFASPYFEVSLAAFGTLIGLIVGGAIMTGVYFWRMKVIRAKVVQIMHMEVECTLRPLQQNDISERSRAEFDRETEEMRIALKKARASLGFPLAEENQTLSAPNASAVTTVTSNTSAVTNLTANTTAATTVTNLTDK</sequence>
<dbReference type="Proteomes" id="UP000582659">
    <property type="component" value="Unassembled WGS sequence"/>
</dbReference>
<evidence type="ECO:0000313" key="3">
    <source>
        <dbReference type="EMBL" id="CAD5233719.1"/>
    </source>
</evidence>
<dbReference type="WBParaSite" id="BXY_0096600.1">
    <property type="protein sequence ID" value="BXY_0096600.1"/>
    <property type="gene ID" value="BXY_0096600"/>
</dbReference>
<keyword evidence="1" id="KW-1133">Transmembrane helix</keyword>
<reference evidence="7" key="1">
    <citation type="submission" date="2016-11" db="UniProtKB">
        <authorList>
            <consortium name="WormBaseParasite"/>
        </authorList>
    </citation>
    <scope>IDENTIFICATION</scope>
</reference>
<evidence type="ECO:0000256" key="2">
    <source>
        <dbReference type="SAM" id="SignalP"/>
    </source>
</evidence>
<evidence type="ECO:0000256" key="1">
    <source>
        <dbReference type="SAM" id="Phobius"/>
    </source>
</evidence>
<evidence type="ECO:0000313" key="6">
    <source>
        <dbReference type="Proteomes" id="UP000659654"/>
    </source>
</evidence>
<dbReference type="AlphaFoldDB" id="A0A1I7RJT4"/>
<feature type="signal peptide" evidence="2">
    <location>
        <begin position="1"/>
        <end position="16"/>
    </location>
</feature>
<organism evidence="5 7">
    <name type="scientific">Bursaphelenchus xylophilus</name>
    <name type="common">Pinewood nematode worm</name>
    <name type="synonym">Aphelenchoides xylophilus</name>
    <dbReference type="NCBI Taxonomy" id="6326"/>
    <lineage>
        <taxon>Eukaryota</taxon>
        <taxon>Metazoa</taxon>
        <taxon>Ecdysozoa</taxon>
        <taxon>Nematoda</taxon>
        <taxon>Chromadorea</taxon>
        <taxon>Rhabditida</taxon>
        <taxon>Tylenchina</taxon>
        <taxon>Tylenchomorpha</taxon>
        <taxon>Aphelenchoidea</taxon>
        <taxon>Aphelenchoididae</taxon>
        <taxon>Bursaphelenchus</taxon>
    </lineage>
</organism>
<evidence type="ECO:0000313" key="4">
    <source>
        <dbReference type="EMBL" id="CAG9129055.1"/>
    </source>
</evidence>
<name>A0A1I7RJT4_BURXY</name>
<keyword evidence="1" id="KW-0472">Membrane</keyword>
<evidence type="ECO:0000313" key="5">
    <source>
        <dbReference type="Proteomes" id="UP000095284"/>
    </source>
</evidence>
<feature type="transmembrane region" description="Helical" evidence="1">
    <location>
        <begin position="205"/>
        <end position="227"/>
    </location>
</feature>
<dbReference type="Proteomes" id="UP000659654">
    <property type="component" value="Unassembled WGS sequence"/>
</dbReference>
<proteinExistence type="predicted"/>
<accession>A0A1I7RJT4</accession>
<keyword evidence="1" id="KW-0812">Transmembrane</keyword>
<feature type="chain" id="PRO_5036021818" evidence="2">
    <location>
        <begin position="17"/>
        <end position="330"/>
    </location>
</feature>
<protein>
    <submittedName>
        <fullName evidence="3">(pine wood nematode) hypothetical protein</fullName>
    </submittedName>
</protein>
<gene>
    <name evidence="3" type="ORF">BXYJ_LOCUS13810</name>
</gene>
<dbReference type="EMBL" id="CAJFCV020000006">
    <property type="protein sequence ID" value="CAG9129055.1"/>
    <property type="molecule type" value="Genomic_DNA"/>
</dbReference>
<dbReference type="OrthoDB" id="10630861at2759"/>
<dbReference type="Proteomes" id="UP000095284">
    <property type="component" value="Unplaced"/>
</dbReference>